<accession>A0A1Y2K5H6</accession>
<comment type="similarity">
    <text evidence="1">Belongs to the glycosyltransferase 2 family. WaaE/KdtX subfamily.</text>
</comment>
<dbReference type="Proteomes" id="UP000194003">
    <property type="component" value="Unassembled WGS sequence"/>
</dbReference>
<keyword evidence="3" id="KW-0808">Transferase</keyword>
<evidence type="ECO:0000313" key="4">
    <source>
        <dbReference type="Proteomes" id="UP000194003"/>
    </source>
</evidence>
<evidence type="ECO:0000259" key="2">
    <source>
        <dbReference type="Pfam" id="PF00535"/>
    </source>
</evidence>
<protein>
    <submittedName>
        <fullName evidence="3">Putative glycosyl transferase family protein</fullName>
    </submittedName>
</protein>
<sequence>MVITLNAESVITECLHSLQFCNEVVVVDSGSTDETLAIAGQFTNVRIVHQQWLGYGPQKQFAVKQATHDWVLCLDADERVSHPLKQEIEQLLATPERANHAYEFPRCNRFMGRWLRHGEGYPDPNLRLYDRRHGRWSSDPVHEHVIADGPVGRLRGDLLHLSEQGLEDYLAKQNRYTTIQAQRLAAQGKNIRAHKLWLSPGLRFLKFFFLRAGFLDGVPGLVHIAIGCFNTLIKYAKARAIQRRQTPDKTS</sequence>
<dbReference type="STRING" id="1434232.MAIT1_03048"/>
<dbReference type="CDD" id="cd02511">
    <property type="entry name" value="Beta4Glucosyltransferase"/>
    <property type="match status" value="1"/>
</dbReference>
<dbReference type="PANTHER" id="PTHR43630:SF2">
    <property type="entry name" value="GLYCOSYLTRANSFERASE"/>
    <property type="match status" value="1"/>
</dbReference>
<gene>
    <name evidence="3" type="ORF">MAIT1_03048</name>
</gene>
<dbReference type="SUPFAM" id="SSF53448">
    <property type="entry name" value="Nucleotide-diphospho-sugar transferases"/>
    <property type="match status" value="1"/>
</dbReference>
<name>A0A1Y2K5H6_9PROT</name>
<evidence type="ECO:0000313" key="3">
    <source>
        <dbReference type="EMBL" id="OSM04934.1"/>
    </source>
</evidence>
<keyword evidence="4" id="KW-1185">Reference proteome</keyword>
<dbReference type="AlphaFoldDB" id="A0A1Y2K5H6"/>
<dbReference type="EMBL" id="LVJN01000018">
    <property type="protein sequence ID" value="OSM04934.1"/>
    <property type="molecule type" value="Genomic_DNA"/>
</dbReference>
<dbReference type="InterPro" id="IPR001173">
    <property type="entry name" value="Glyco_trans_2-like"/>
</dbReference>
<comment type="caution">
    <text evidence="3">The sequence shown here is derived from an EMBL/GenBank/DDBJ whole genome shotgun (WGS) entry which is preliminary data.</text>
</comment>
<dbReference type="InterPro" id="IPR029044">
    <property type="entry name" value="Nucleotide-diphossugar_trans"/>
</dbReference>
<organism evidence="3 4">
    <name type="scientific">Magnetofaba australis IT-1</name>
    <dbReference type="NCBI Taxonomy" id="1434232"/>
    <lineage>
        <taxon>Bacteria</taxon>
        <taxon>Pseudomonadati</taxon>
        <taxon>Pseudomonadota</taxon>
        <taxon>Magnetococcia</taxon>
        <taxon>Magnetococcales</taxon>
        <taxon>Magnetococcaceae</taxon>
        <taxon>Magnetofaba</taxon>
    </lineage>
</organism>
<dbReference type="GO" id="GO:0016740">
    <property type="term" value="F:transferase activity"/>
    <property type="evidence" value="ECO:0007669"/>
    <property type="project" value="UniProtKB-KW"/>
</dbReference>
<feature type="domain" description="Glycosyltransferase 2-like" evidence="2">
    <location>
        <begin position="2"/>
        <end position="124"/>
    </location>
</feature>
<reference evidence="3 4" key="1">
    <citation type="journal article" date="2016" name="BMC Genomics">
        <title>Combined genomic and structural analyses of a cultured magnetotactic bacterium reveals its niche adaptation to a dynamic environment.</title>
        <authorList>
            <person name="Araujo A.C."/>
            <person name="Morillo V."/>
            <person name="Cypriano J."/>
            <person name="Teixeira L.C."/>
            <person name="Leao P."/>
            <person name="Lyra S."/>
            <person name="Almeida L.G."/>
            <person name="Bazylinski D.A."/>
            <person name="Vasconcellos A.T."/>
            <person name="Abreu F."/>
            <person name="Lins U."/>
        </authorList>
    </citation>
    <scope>NUCLEOTIDE SEQUENCE [LARGE SCALE GENOMIC DNA]</scope>
    <source>
        <strain evidence="3 4">IT-1</strain>
    </source>
</reference>
<proteinExistence type="inferred from homology"/>
<dbReference type="Pfam" id="PF00535">
    <property type="entry name" value="Glycos_transf_2"/>
    <property type="match status" value="1"/>
</dbReference>
<dbReference type="Gene3D" id="3.90.550.10">
    <property type="entry name" value="Spore Coat Polysaccharide Biosynthesis Protein SpsA, Chain A"/>
    <property type="match status" value="1"/>
</dbReference>
<evidence type="ECO:0000256" key="1">
    <source>
        <dbReference type="ARBA" id="ARBA00038494"/>
    </source>
</evidence>
<dbReference type="PANTHER" id="PTHR43630">
    <property type="entry name" value="POLY-BETA-1,6-N-ACETYL-D-GLUCOSAMINE SYNTHASE"/>
    <property type="match status" value="1"/>
</dbReference>